<dbReference type="GO" id="GO:1900376">
    <property type="term" value="P:regulation of secondary metabolite biosynthetic process"/>
    <property type="evidence" value="ECO:0007669"/>
    <property type="project" value="TreeGrafter"/>
</dbReference>
<dbReference type="PANTHER" id="PTHR33202">
    <property type="entry name" value="ZINC UPTAKE REGULATION PROTEIN"/>
    <property type="match status" value="1"/>
</dbReference>
<dbReference type="InterPro" id="IPR043135">
    <property type="entry name" value="Fur_C"/>
</dbReference>
<keyword evidence="3" id="KW-0862">Zinc</keyword>
<evidence type="ECO:0000256" key="6">
    <source>
        <dbReference type="ARBA" id="ARBA00023163"/>
    </source>
</evidence>
<keyword evidence="2" id="KW-0678">Repressor</keyword>
<dbReference type="Pfam" id="PF01475">
    <property type="entry name" value="FUR"/>
    <property type="match status" value="1"/>
</dbReference>
<accession>A0A6J6LQI8</accession>
<dbReference type="Gene3D" id="1.10.10.10">
    <property type="entry name" value="Winged helix-like DNA-binding domain superfamily/Winged helix DNA-binding domain"/>
    <property type="match status" value="1"/>
</dbReference>
<keyword evidence="4" id="KW-0805">Transcription regulation</keyword>
<dbReference type="GO" id="GO:0003700">
    <property type="term" value="F:DNA-binding transcription factor activity"/>
    <property type="evidence" value="ECO:0007669"/>
    <property type="project" value="InterPro"/>
</dbReference>
<evidence type="ECO:0000256" key="3">
    <source>
        <dbReference type="ARBA" id="ARBA00022833"/>
    </source>
</evidence>
<keyword evidence="6" id="KW-0804">Transcription</keyword>
<dbReference type="GO" id="GO:0000976">
    <property type="term" value="F:transcription cis-regulatory region binding"/>
    <property type="evidence" value="ECO:0007669"/>
    <property type="project" value="TreeGrafter"/>
</dbReference>
<evidence type="ECO:0000256" key="1">
    <source>
        <dbReference type="ARBA" id="ARBA00007957"/>
    </source>
</evidence>
<keyword evidence="5" id="KW-0238">DNA-binding</keyword>
<dbReference type="InterPro" id="IPR036390">
    <property type="entry name" value="WH_DNA-bd_sf"/>
</dbReference>
<dbReference type="PANTHER" id="PTHR33202:SF7">
    <property type="entry name" value="FERRIC UPTAKE REGULATION PROTEIN"/>
    <property type="match status" value="1"/>
</dbReference>
<comment type="similarity">
    <text evidence="1">Belongs to the Fur family.</text>
</comment>
<dbReference type="EMBL" id="CAEZUN010000013">
    <property type="protein sequence ID" value="CAB4592963.1"/>
    <property type="molecule type" value="Genomic_DNA"/>
</dbReference>
<dbReference type="EMBL" id="CAFBOV010000038">
    <property type="protein sequence ID" value="CAB4991884.1"/>
    <property type="molecule type" value="Genomic_DNA"/>
</dbReference>
<evidence type="ECO:0000256" key="2">
    <source>
        <dbReference type="ARBA" id="ARBA00022491"/>
    </source>
</evidence>
<name>A0A6J6LQI8_9ZZZZ</name>
<evidence type="ECO:0000256" key="4">
    <source>
        <dbReference type="ARBA" id="ARBA00023015"/>
    </source>
</evidence>
<dbReference type="Gene3D" id="3.30.1490.190">
    <property type="match status" value="1"/>
</dbReference>
<feature type="region of interest" description="Disordered" evidence="7">
    <location>
        <begin position="137"/>
        <end position="168"/>
    </location>
</feature>
<dbReference type="EMBL" id="CAEZWU010000037">
    <property type="protein sequence ID" value="CAB4662665.1"/>
    <property type="molecule type" value="Genomic_DNA"/>
</dbReference>
<sequence length="168" mass="18531">MRSPTELAQVFREKQLKLTPQRQLLFGLLHDNDSHPTAESLFEIASKQMPGISLRTIYQTLGELADMGELQLVDLGNGAMRFDPNMGEHQHFVCGSCGAIHDVDITSAPKLRAGSAEGFAVEEIGVVFHGRCDRCNRPNHGEQVSQHSKRSPGIQAKKIRQVKQASSN</sequence>
<dbReference type="GO" id="GO:0045892">
    <property type="term" value="P:negative regulation of DNA-templated transcription"/>
    <property type="evidence" value="ECO:0007669"/>
    <property type="project" value="TreeGrafter"/>
</dbReference>
<reference evidence="9" key="1">
    <citation type="submission" date="2020-05" db="EMBL/GenBank/DDBJ databases">
        <authorList>
            <person name="Chiriac C."/>
            <person name="Salcher M."/>
            <person name="Ghai R."/>
            <person name="Kavagutti S V."/>
        </authorList>
    </citation>
    <scope>NUCLEOTIDE SEQUENCE</scope>
</reference>
<dbReference type="CDD" id="cd07153">
    <property type="entry name" value="Fur_like"/>
    <property type="match status" value="1"/>
</dbReference>
<dbReference type="AlphaFoldDB" id="A0A6J6LQI8"/>
<evidence type="ECO:0000313" key="8">
    <source>
        <dbReference type="EMBL" id="CAB4592963.1"/>
    </source>
</evidence>
<evidence type="ECO:0000256" key="5">
    <source>
        <dbReference type="ARBA" id="ARBA00023125"/>
    </source>
</evidence>
<dbReference type="GO" id="GO:0008270">
    <property type="term" value="F:zinc ion binding"/>
    <property type="evidence" value="ECO:0007669"/>
    <property type="project" value="TreeGrafter"/>
</dbReference>
<evidence type="ECO:0000313" key="9">
    <source>
        <dbReference type="EMBL" id="CAB4662665.1"/>
    </source>
</evidence>
<protein>
    <submittedName>
        <fullName evidence="9">Unannotated protein</fullName>
    </submittedName>
</protein>
<evidence type="ECO:0000313" key="10">
    <source>
        <dbReference type="EMBL" id="CAB4991884.1"/>
    </source>
</evidence>
<organism evidence="9">
    <name type="scientific">freshwater metagenome</name>
    <dbReference type="NCBI Taxonomy" id="449393"/>
    <lineage>
        <taxon>unclassified sequences</taxon>
        <taxon>metagenomes</taxon>
        <taxon>ecological metagenomes</taxon>
    </lineage>
</organism>
<dbReference type="InterPro" id="IPR002481">
    <property type="entry name" value="FUR"/>
</dbReference>
<dbReference type="InterPro" id="IPR036388">
    <property type="entry name" value="WH-like_DNA-bd_sf"/>
</dbReference>
<proteinExistence type="inferred from homology"/>
<gene>
    <name evidence="8" type="ORF">UFOPK1826_00166</name>
    <name evidence="9" type="ORF">UFOPK2292_00361</name>
    <name evidence="10" type="ORF">UFOPK4020_00300</name>
</gene>
<dbReference type="SUPFAM" id="SSF46785">
    <property type="entry name" value="Winged helix' DNA-binding domain"/>
    <property type="match status" value="1"/>
</dbReference>
<evidence type="ECO:0000256" key="7">
    <source>
        <dbReference type="SAM" id="MobiDB-lite"/>
    </source>
</evidence>